<comment type="subcellular location">
    <subcellularLocation>
        <location evidence="2">Membrane</location>
        <topology evidence="2">Multi-pass membrane protein</topology>
    </subcellularLocation>
</comment>
<comment type="cofactor">
    <cofactor evidence="1">
        <name>Zn(2+)</name>
        <dbReference type="ChEBI" id="CHEBI:29105"/>
    </cofactor>
</comment>
<dbReference type="Proteomes" id="UP000178583">
    <property type="component" value="Unassembled WGS sequence"/>
</dbReference>
<evidence type="ECO:0000256" key="1">
    <source>
        <dbReference type="ARBA" id="ARBA00001947"/>
    </source>
</evidence>
<dbReference type="Gene3D" id="2.30.42.10">
    <property type="match status" value="1"/>
</dbReference>
<keyword evidence="6" id="KW-0378">Hydrolase</keyword>
<keyword evidence="7" id="KW-0862">Zinc</keyword>
<protein>
    <recommendedName>
        <fullName evidence="12">Peptidase M50 domain-containing protein</fullName>
    </recommendedName>
</protein>
<comment type="caution">
    <text evidence="13">The sequence shown here is derived from an EMBL/GenBank/DDBJ whole genome shotgun (WGS) entry which is preliminary data.</text>
</comment>
<gene>
    <name evidence="13" type="ORF">A2215_03105</name>
</gene>
<evidence type="ECO:0000256" key="7">
    <source>
        <dbReference type="ARBA" id="ARBA00022833"/>
    </source>
</evidence>
<dbReference type="GO" id="GO:0004222">
    <property type="term" value="F:metalloendopeptidase activity"/>
    <property type="evidence" value="ECO:0007669"/>
    <property type="project" value="InterPro"/>
</dbReference>
<dbReference type="InterPro" id="IPR036034">
    <property type="entry name" value="PDZ_sf"/>
</dbReference>
<feature type="transmembrane region" description="Helical" evidence="11">
    <location>
        <begin position="90"/>
        <end position="108"/>
    </location>
</feature>
<dbReference type="InterPro" id="IPR008915">
    <property type="entry name" value="Peptidase_M50"/>
</dbReference>
<dbReference type="SUPFAM" id="SSF50156">
    <property type="entry name" value="PDZ domain-like"/>
    <property type="match status" value="1"/>
</dbReference>
<evidence type="ECO:0000256" key="3">
    <source>
        <dbReference type="ARBA" id="ARBA00007931"/>
    </source>
</evidence>
<reference evidence="13 14" key="1">
    <citation type="journal article" date="2016" name="Nat. Commun.">
        <title>Thousands of microbial genomes shed light on interconnected biogeochemical processes in an aquifer system.</title>
        <authorList>
            <person name="Anantharaman K."/>
            <person name="Brown C.T."/>
            <person name="Hug L.A."/>
            <person name="Sharon I."/>
            <person name="Castelle C.J."/>
            <person name="Probst A.J."/>
            <person name="Thomas B.C."/>
            <person name="Singh A."/>
            <person name="Wilkins M.J."/>
            <person name="Karaoz U."/>
            <person name="Brodie E.L."/>
            <person name="Williams K.H."/>
            <person name="Hubbard S.S."/>
            <person name="Banfield J.F."/>
        </authorList>
    </citation>
    <scope>NUCLEOTIDE SEQUENCE [LARGE SCALE GENOMIC DNA]</scope>
</reference>
<dbReference type="PANTHER" id="PTHR42837:SF2">
    <property type="entry name" value="MEMBRANE METALLOPROTEASE ARASP2, CHLOROPLASTIC-RELATED"/>
    <property type="match status" value="1"/>
</dbReference>
<dbReference type="GO" id="GO:0016020">
    <property type="term" value="C:membrane"/>
    <property type="evidence" value="ECO:0007669"/>
    <property type="project" value="UniProtKB-SubCell"/>
</dbReference>
<evidence type="ECO:0000313" key="14">
    <source>
        <dbReference type="Proteomes" id="UP000178583"/>
    </source>
</evidence>
<keyword evidence="9" id="KW-0482">Metalloprotease</keyword>
<evidence type="ECO:0000259" key="12">
    <source>
        <dbReference type="Pfam" id="PF02163"/>
    </source>
</evidence>
<dbReference type="STRING" id="1797472.A2215_03105"/>
<evidence type="ECO:0000256" key="6">
    <source>
        <dbReference type="ARBA" id="ARBA00022801"/>
    </source>
</evidence>
<feature type="transmembrane region" description="Helical" evidence="11">
    <location>
        <begin position="253"/>
        <end position="277"/>
    </location>
</feature>
<evidence type="ECO:0000256" key="8">
    <source>
        <dbReference type="ARBA" id="ARBA00022989"/>
    </source>
</evidence>
<feature type="transmembrane region" description="Helical" evidence="11">
    <location>
        <begin position="336"/>
        <end position="354"/>
    </location>
</feature>
<name>A0A1F5E504_9BACT</name>
<keyword evidence="8 11" id="KW-1133">Transmembrane helix</keyword>
<dbReference type="CDD" id="cd06163">
    <property type="entry name" value="S2P-M50_PDZ_RseP-like"/>
    <property type="match status" value="1"/>
</dbReference>
<evidence type="ECO:0000313" key="13">
    <source>
        <dbReference type="EMBL" id="OGD62400.1"/>
    </source>
</evidence>
<proteinExistence type="inferred from homology"/>
<keyword evidence="10 11" id="KW-0472">Membrane</keyword>
<accession>A0A1F5E504</accession>
<dbReference type="PANTHER" id="PTHR42837">
    <property type="entry name" value="REGULATOR OF SIGMA-E PROTEASE RSEP"/>
    <property type="match status" value="1"/>
</dbReference>
<dbReference type="EMBL" id="MEZY01000050">
    <property type="protein sequence ID" value="OGD62400.1"/>
    <property type="molecule type" value="Genomic_DNA"/>
</dbReference>
<evidence type="ECO:0000256" key="4">
    <source>
        <dbReference type="ARBA" id="ARBA00022670"/>
    </source>
</evidence>
<dbReference type="GO" id="GO:0006508">
    <property type="term" value="P:proteolysis"/>
    <property type="evidence" value="ECO:0007669"/>
    <property type="project" value="UniProtKB-KW"/>
</dbReference>
<organism evidence="13 14">
    <name type="scientific">Candidatus Berkelbacteria bacterium RIFOXYA2_FULL_43_10</name>
    <dbReference type="NCBI Taxonomy" id="1797472"/>
    <lineage>
        <taxon>Bacteria</taxon>
        <taxon>Candidatus Berkelbacteria</taxon>
    </lineage>
</organism>
<dbReference type="Pfam" id="PF02163">
    <property type="entry name" value="Peptidase_M50"/>
    <property type="match status" value="1"/>
</dbReference>
<evidence type="ECO:0000256" key="11">
    <source>
        <dbReference type="SAM" id="Phobius"/>
    </source>
</evidence>
<evidence type="ECO:0000256" key="9">
    <source>
        <dbReference type="ARBA" id="ARBA00023049"/>
    </source>
</evidence>
<dbReference type="AlphaFoldDB" id="A0A1F5E504"/>
<evidence type="ECO:0000256" key="2">
    <source>
        <dbReference type="ARBA" id="ARBA00004141"/>
    </source>
</evidence>
<feature type="domain" description="Peptidase M50" evidence="12">
    <location>
        <begin position="8"/>
        <end position="347"/>
    </location>
</feature>
<dbReference type="InterPro" id="IPR004387">
    <property type="entry name" value="Pept_M50_Zn"/>
</dbReference>
<evidence type="ECO:0000256" key="10">
    <source>
        <dbReference type="ARBA" id="ARBA00023136"/>
    </source>
</evidence>
<sequence>MILTIITFIAILVVLVMVHELGHFLAAKACGVYVEEFAFGFPPRIWSKKYKETRYSINAIPLGGYVKMLGELEEHPDPRAFENQSRFKRFLISVAGVVMNILLAWLILDIGFTVGMAPIVSTAKSIPGEILKSEVMIAEVMKDSPADSAGLEPGDIVSGAVVEDKNITIESTKDLSDLSFSSKGKEITLNYKAVKDNSDQSKEVTVSNDPDAPLGVVVIEQGVVRVPWYKAPYVALRETIKIFQLTFLFLKKFFVRAVFSTEIVQGIGGPVAIYTYTGTAVKAGIMAILQFIAILSTNLALVNILPFPALDGGRILFVLSEIIARRKLVKQRAEQIIHTLGFALLILMVAVLTYKDVVRLIIK</sequence>
<evidence type="ECO:0000256" key="5">
    <source>
        <dbReference type="ARBA" id="ARBA00022692"/>
    </source>
</evidence>
<comment type="similarity">
    <text evidence="3">Belongs to the peptidase M50B family.</text>
</comment>
<keyword evidence="5 11" id="KW-0812">Transmembrane</keyword>
<keyword evidence="4" id="KW-0645">Protease</keyword>
<feature type="transmembrane region" description="Helical" evidence="11">
    <location>
        <begin position="283"/>
        <end position="305"/>
    </location>
</feature>